<keyword evidence="2" id="KW-0119">Carbohydrate metabolism</keyword>
<evidence type="ECO:0000313" key="4">
    <source>
        <dbReference type="EMBL" id="KAJ9131368.1"/>
    </source>
</evidence>
<proteinExistence type="inferred from homology"/>
<accession>A0AA38R9X8</accession>
<dbReference type="GO" id="GO:0008810">
    <property type="term" value="F:cellulase activity"/>
    <property type="evidence" value="ECO:0007669"/>
    <property type="project" value="InterPro"/>
</dbReference>
<dbReference type="EMBL" id="JANBVO010000068">
    <property type="protein sequence ID" value="KAJ9131368.1"/>
    <property type="molecule type" value="Genomic_DNA"/>
</dbReference>
<feature type="signal peptide" evidence="3">
    <location>
        <begin position="1"/>
        <end position="29"/>
    </location>
</feature>
<dbReference type="PANTHER" id="PTHR34002">
    <property type="entry name" value="BLR1656 PROTEIN"/>
    <property type="match status" value="1"/>
</dbReference>
<evidence type="ECO:0000256" key="2">
    <source>
        <dbReference type="RuleBase" id="RU361163"/>
    </source>
</evidence>
<keyword evidence="2" id="KW-0378">Hydrolase</keyword>
<dbReference type="SUPFAM" id="SSF49899">
    <property type="entry name" value="Concanavalin A-like lectins/glucanases"/>
    <property type="match status" value="1"/>
</dbReference>
<evidence type="ECO:0000313" key="5">
    <source>
        <dbReference type="Proteomes" id="UP001174694"/>
    </source>
</evidence>
<comment type="similarity">
    <text evidence="1 2">Belongs to the glycosyl hydrolase 12 (cellulase H) family.</text>
</comment>
<protein>
    <submittedName>
        <fullName evidence="4">Endoglucanase cel12A</fullName>
    </submittedName>
</protein>
<sequence>MSPPQSYPSAHSLTRALLAGLSFPALGRAYDAVICGENGYSGTGNDSLSYSANAWNADGSGFQCMSIDNDPPAFDATWSWTSNPGSVHSYPRVSFASQQLPVPLANISSLDVGVQWSYSPGQDATSSARILNTGGLDKLGTVANVAFDMFADPDPDKAVSATTAAAEIMIWIGTVGDPWPIGYSTNRTCFKQALGSVDFTLYTGRNTRGTRVFTWVAQANETGFFHEISPLLQYLWRNDLVPSNATLGLIEFGSEAYHADANVTFSASNFSIDVSVGQAPQLDLADMPKKCSDAAAAYVRTSSWWILVVSYSATFYVLYF</sequence>
<keyword evidence="2" id="KW-0326">Glycosidase</keyword>
<dbReference type="InterPro" id="IPR002594">
    <property type="entry name" value="GH12"/>
</dbReference>
<dbReference type="Proteomes" id="UP001174694">
    <property type="component" value="Unassembled WGS sequence"/>
</dbReference>
<organism evidence="4 5">
    <name type="scientific">Pleurostoma richardsiae</name>
    <dbReference type="NCBI Taxonomy" id="41990"/>
    <lineage>
        <taxon>Eukaryota</taxon>
        <taxon>Fungi</taxon>
        <taxon>Dikarya</taxon>
        <taxon>Ascomycota</taxon>
        <taxon>Pezizomycotina</taxon>
        <taxon>Sordariomycetes</taxon>
        <taxon>Sordariomycetidae</taxon>
        <taxon>Calosphaeriales</taxon>
        <taxon>Pleurostomataceae</taxon>
        <taxon>Pleurostoma</taxon>
    </lineage>
</organism>
<dbReference type="InterPro" id="IPR013319">
    <property type="entry name" value="GH11/12"/>
</dbReference>
<dbReference type="AlphaFoldDB" id="A0AA38R9X8"/>
<reference evidence="4" key="1">
    <citation type="submission" date="2022-07" db="EMBL/GenBank/DDBJ databases">
        <title>Fungi with potential for degradation of polypropylene.</title>
        <authorList>
            <person name="Gostincar C."/>
        </authorList>
    </citation>
    <scope>NUCLEOTIDE SEQUENCE</scope>
    <source>
        <strain evidence="4">EXF-13308</strain>
    </source>
</reference>
<keyword evidence="3" id="KW-0732">Signal</keyword>
<keyword evidence="2" id="KW-0624">Polysaccharide degradation</keyword>
<evidence type="ECO:0000256" key="3">
    <source>
        <dbReference type="SAM" id="SignalP"/>
    </source>
</evidence>
<dbReference type="GO" id="GO:0000272">
    <property type="term" value="P:polysaccharide catabolic process"/>
    <property type="evidence" value="ECO:0007669"/>
    <property type="project" value="UniProtKB-KW"/>
</dbReference>
<evidence type="ECO:0000256" key="1">
    <source>
        <dbReference type="ARBA" id="ARBA00005519"/>
    </source>
</evidence>
<feature type="chain" id="PRO_5041278484" evidence="3">
    <location>
        <begin position="30"/>
        <end position="320"/>
    </location>
</feature>
<dbReference type="Pfam" id="PF01670">
    <property type="entry name" value="Glyco_hydro_12"/>
    <property type="match status" value="1"/>
</dbReference>
<comment type="caution">
    <text evidence="4">The sequence shown here is derived from an EMBL/GenBank/DDBJ whole genome shotgun (WGS) entry which is preliminary data.</text>
</comment>
<dbReference type="Gene3D" id="2.60.120.180">
    <property type="match status" value="1"/>
</dbReference>
<dbReference type="PANTHER" id="PTHR34002:SF11">
    <property type="entry name" value="CONCANAVALIN A-LIKE LECTIN_GLUCANASE"/>
    <property type="match status" value="1"/>
</dbReference>
<gene>
    <name evidence="4" type="ORF">NKR23_g11753</name>
</gene>
<name>A0AA38R9X8_9PEZI</name>
<dbReference type="InterPro" id="IPR013320">
    <property type="entry name" value="ConA-like_dom_sf"/>
</dbReference>
<keyword evidence="5" id="KW-1185">Reference proteome</keyword>